<name>A0AAD2A0J2_9LAMI</name>
<dbReference type="PANTHER" id="PTHR47483">
    <property type="entry name" value="BETA-ARABINOFURANOSYLTRANSFERASE RAY1"/>
    <property type="match status" value="1"/>
</dbReference>
<dbReference type="InterPro" id="IPR044575">
    <property type="entry name" value="RAY1-like"/>
</dbReference>
<keyword evidence="1" id="KW-0812">Transmembrane</keyword>
<evidence type="ECO:0000256" key="1">
    <source>
        <dbReference type="SAM" id="Phobius"/>
    </source>
</evidence>
<dbReference type="GO" id="GO:0016757">
    <property type="term" value="F:glycosyltransferase activity"/>
    <property type="evidence" value="ECO:0007669"/>
    <property type="project" value="InterPro"/>
</dbReference>
<dbReference type="Pfam" id="PF03407">
    <property type="entry name" value="Nucleotid_trans"/>
    <property type="match status" value="1"/>
</dbReference>
<accession>A0AAD2A0J2</accession>
<evidence type="ECO:0000313" key="3">
    <source>
        <dbReference type="EMBL" id="CAI9779369.1"/>
    </source>
</evidence>
<dbReference type="PANTHER" id="PTHR47483:SF1">
    <property type="entry name" value="BETA-ARABINOFURANOSYLTRANSFERASE RAY1"/>
    <property type="match status" value="1"/>
</dbReference>
<dbReference type="EMBL" id="OU503051">
    <property type="protein sequence ID" value="CAI9779369.1"/>
    <property type="molecule type" value="Genomic_DNA"/>
</dbReference>
<dbReference type="AlphaFoldDB" id="A0AAD2A0J2"/>
<reference evidence="3" key="1">
    <citation type="submission" date="2023-05" db="EMBL/GenBank/DDBJ databases">
        <authorList>
            <person name="Huff M."/>
        </authorList>
    </citation>
    <scope>NUCLEOTIDE SEQUENCE</scope>
</reference>
<evidence type="ECO:0000313" key="4">
    <source>
        <dbReference type="Proteomes" id="UP000834106"/>
    </source>
</evidence>
<feature type="transmembrane region" description="Helical" evidence="1">
    <location>
        <begin position="21"/>
        <end position="44"/>
    </location>
</feature>
<dbReference type="InterPro" id="IPR005069">
    <property type="entry name" value="Nucl-diP-sugar_transferase"/>
</dbReference>
<evidence type="ECO:0000259" key="2">
    <source>
        <dbReference type="Pfam" id="PF03407"/>
    </source>
</evidence>
<dbReference type="Proteomes" id="UP000834106">
    <property type="component" value="Chromosome 16"/>
</dbReference>
<proteinExistence type="predicted"/>
<keyword evidence="1" id="KW-0472">Membrane</keyword>
<sequence length="889" mass="101623">MEVQRSLFFRYIYYKKAMQSGLLLVWFSGFFLIGVSLYSTQMLLPSFKNQIKKPILFRNDFIDSSNPTIIIFTAPRPFVGLVGERQVLAIQSWLGLSENVNVVLFSQDSSAFSFADEFGSRVSVEPNIDFTFLGTPFFHTMVARSLASSSDVSALIDPETILLPDFISTLEYAYKLDQEWLLVASSQTVSHFPFHLDANEKQWIADDGKHTGIYKLQEFLAQKSHRKPCGDRMLMAWNNGELPLHYGVLPPFLYGKGLHNHWILTEALSSDFRLVLDASWTISNFYINDLDQENNQLIEGFNISDFDKKSWEIMGNSHLGGLYGSISLREENYSNLFRFLECRGNYIFVNTIKNIVYPLGCKRSLGLRKKGISLSSIEEKILDCINVVKSLDGIKGCSVKDQLELLTSISLPLSLESLLSIRANQNKTIVLAIAGYSYKDMLMSWVCRLRHLRLENFLVGALDHEIYGFAVLQGLPVFKYANPLTNISFDNCHFGTECFQKVTKVKSRVVLQILKLGYNVLLSDADVYWFKNPLPFLSSFGPAVLVTQSDEYNITGPINLPRRLNSGFYYAHSDGITVAALEKVVRHAVNSNLSEQPSFYDTLCGEGGSHRLGDNRCLEPETNLTVYFLNRDLFPNGAYQGLWEERNVKEACTNKGCFILHNNWISGRRKKMERQLCFSRYGGEIEELFFVRYTFIYKALDLSLVIFEMVLKQLAKKGKIWSHSVFVSESRRKKELKEETISFSAGSHLKNTTVKIVHAAQPDIFKRPHESVLSAEDMLLPGNKYIIIRSTTVEKLKRTHTRKGNVNQQADNDEPILDFKEIKDVGDNYSEESFCSAEDFYISKDSWSNHFMKKRVKEKKPFASPIQRPRMWKESDWEPSLTSIQELSP</sequence>
<feature type="domain" description="Nucleotide-diphospho-sugar transferase" evidence="2">
    <location>
        <begin position="454"/>
        <end position="674"/>
    </location>
</feature>
<keyword evidence="4" id="KW-1185">Reference proteome</keyword>
<keyword evidence="1" id="KW-1133">Transmembrane helix</keyword>
<protein>
    <recommendedName>
        <fullName evidence="2">Nucleotide-diphospho-sugar transferase domain-containing protein</fullName>
    </recommendedName>
</protein>
<organism evidence="3 4">
    <name type="scientific">Fraxinus pennsylvanica</name>
    <dbReference type="NCBI Taxonomy" id="56036"/>
    <lineage>
        <taxon>Eukaryota</taxon>
        <taxon>Viridiplantae</taxon>
        <taxon>Streptophyta</taxon>
        <taxon>Embryophyta</taxon>
        <taxon>Tracheophyta</taxon>
        <taxon>Spermatophyta</taxon>
        <taxon>Magnoliopsida</taxon>
        <taxon>eudicotyledons</taxon>
        <taxon>Gunneridae</taxon>
        <taxon>Pentapetalae</taxon>
        <taxon>asterids</taxon>
        <taxon>lamiids</taxon>
        <taxon>Lamiales</taxon>
        <taxon>Oleaceae</taxon>
        <taxon>Oleeae</taxon>
        <taxon>Fraxinus</taxon>
    </lineage>
</organism>
<gene>
    <name evidence="3" type="ORF">FPE_LOCUS26799</name>
</gene>